<name>A0A8H6SYL8_9AGAR</name>
<evidence type="ECO:0000313" key="4">
    <source>
        <dbReference type="Proteomes" id="UP000636479"/>
    </source>
</evidence>
<keyword evidence="4" id="KW-1185">Reference proteome</keyword>
<organism evidence="3 4">
    <name type="scientific">Mycena indigotica</name>
    <dbReference type="NCBI Taxonomy" id="2126181"/>
    <lineage>
        <taxon>Eukaryota</taxon>
        <taxon>Fungi</taxon>
        <taxon>Dikarya</taxon>
        <taxon>Basidiomycota</taxon>
        <taxon>Agaricomycotina</taxon>
        <taxon>Agaricomycetes</taxon>
        <taxon>Agaricomycetidae</taxon>
        <taxon>Agaricales</taxon>
        <taxon>Marasmiineae</taxon>
        <taxon>Mycenaceae</taxon>
        <taxon>Mycena</taxon>
    </lineage>
</organism>
<dbReference type="EMBL" id="JACAZF010000004">
    <property type="protein sequence ID" value="KAF7307177.1"/>
    <property type="molecule type" value="Genomic_DNA"/>
</dbReference>
<proteinExistence type="predicted"/>
<feature type="region of interest" description="Disordered" evidence="1">
    <location>
        <begin position="157"/>
        <end position="352"/>
    </location>
</feature>
<feature type="compositionally biased region" description="Low complexity" evidence="1">
    <location>
        <begin position="218"/>
        <end position="249"/>
    </location>
</feature>
<comment type="caution">
    <text evidence="3">The sequence shown here is derived from an EMBL/GenBank/DDBJ whole genome shotgun (WGS) entry which is preliminary data.</text>
</comment>
<keyword evidence="2" id="KW-0472">Membrane</keyword>
<dbReference type="OrthoDB" id="3062721at2759"/>
<protein>
    <submittedName>
        <fullName evidence="3">Uncharacterized protein</fullName>
    </submittedName>
</protein>
<evidence type="ECO:0000256" key="2">
    <source>
        <dbReference type="SAM" id="Phobius"/>
    </source>
</evidence>
<gene>
    <name evidence="3" type="ORF">MIND_00511300</name>
</gene>
<sequence length="352" mass="37935">MPSEKPSILLTLAAQAVSTVGLSVSIIAWLWLSLIPLPKPTEPITIVDKKARRRSAPAALQSQSSSHSPPSPQRSSVDHASLITIPPRKRRVYFADSPNSPSRPSSRPNDSAELIVEKPIIAQSSAVEISPASSSSTLVHTHTAIPPQTLETCRELAIESDSSSSSSPRRSLSLTRPFGRTRRTSGPDVPAPELVSEPRQPRRSSGNFVPPWTTFRRTSTSKSASSNASSTPSSGTTSSPSPTSAPAQSYFTRKSARRVSTPVPRTQPYAYPYFAEPPKVDDDVYIAYLRGRTPPGPETLARSATASDSEGGKSQNRKLNDKAQAALGLQRPSTLQQRNPKRSASEGWVERP</sequence>
<feature type="transmembrane region" description="Helical" evidence="2">
    <location>
        <begin position="7"/>
        <end position="32"/>
    </location>
</feature>
<reference evidence="3" key="1">
    <citation type="submission" date="2020-05" db="EMBL/GenBank/DDBJ databases">
        <title>Mycena genomes resolve the evolution of fungal bioluminescence.</title>
        <authorList>
            <person name="Tsai I.J."/>
        </authorList>
    </citation>
    <scope>NUCLEOTIDE SEQUENCE</scope>
    <source>
        <strain evidence="3">171206Taipei</strain>
    </source>
</reference>
<keyword evidence="2" id="KW-1133">Transmembrane helix</keyword>
<feature type="compositionally biased region" description="Low complexity" evidence="1">
    <location>
        <begin position="56"/>
        <end position="68"/>
    </location>
</feature>
<feature type="compositionally biased region" description="Low complexity" evidence="1">
    <location>
        <begin position="96"/>
        <end position="111"/>
    </location>
</feature>
<evidence type="ECO:0000256" key="1">
    <source>
        <dbReference type="SAM" id="MobiDB-lite"/>
    </source>
</evidence>
<accession>A0A8H6SYL8</accession>
<dbReference type="RefSeq" id="XP_037222196.1">
    <property type="nucleotide sequence ID" value="XM_037361904.1"/>
</dbReference>
<dbReference type="GeneID" id="59344420"/>
<feature type="compositionally biased region" description="Polar residues" evidence="1">
    <location>
        <begin position="302"/>
        <end position="314"/>
    </location>
</feature>
<keyword evidence="2" id="KW-0812">Transmembrane</keyword>
<dbReference type="AlphaFoldDB" id="A0A8H6SYL8"/>
<evidence type="ECO:0000313" key="3">
    <source>
        <dbReference type="EMBL" id="KAF7307177.1"/>
    </source>
</evidence>
<feature type="compositionally biased region" description="Low complexity" evidence="1">
    <location>
        <begin position="160"/>
        <end position="174"/>
    </location>
</feature>
<dbReference type="Proteomes" id="UP000636479">
    <property type="component" value="Unassembled WGS sequence"/>
</dbReference>
<feature type="region of interest" description="Disordered" evidence="1">
    <location>
        <begin position="52"/>
        <end position="112"/>
    </location>
</feature>